<comment type="caution">
    <text evidence="3">The sequence shown here is derived from an EMBL/GenBank/DDBJ whole genome shotgun (WGS) entry which is preliminary data.</text>
</comment>
<dbReference type="Gene3D" id="3.40.50.1820">
    <property type="entry name" value="alpha/beta hydrolase"/>
    <property type="match status" value="1"/>
</dbReference>
<reference evidence="3" key="1">
    <citation type="submission" date="2016-10" db="EMBL/GenBank/DDBJ databases">
        <title>Sequence of Gallionella enrichment culture.</title>
        <authorList>
            <person name="Poehlein A."/>
            <person name="Muehling M."/>
            <person name="Daniel R."/>
        </authorList>
    </citation>
    <scope>NUCLEOTIDE SEQUENCE</scope>
</reference>
<dbReference type="Pfam" id="PF01764">
    <property type="entry name" value="Lipase_3"/>
    <property type="match status" value="1"/>
</dbReference>
<dbReference type="EMBL" id="MLJW01000116">
    <property type="protein sequence ID" value="OIQ98685.1"/>
    <property type="molecule type" value="Genomic_DNA"/>
</dbReference>
<dbReference type="PANTHER" id="PTHR45856">
    <property type="entry name" value="ALPHA/BETA-HYDROLASES SUPERFAMILY PROTEIN"/>
    <property type="match status" value="1"/>
</dbReference>
<dbReference type="InterPro" id="IPR002921">
    <property type="entry name" value="Fungal_lipase-type"/>
</dbReference>
<feature type="region of interest" description="Disordered" evidence="1">
    <location>
        <begin position="40"/>
        <end position="60"/>
    </location>
</feature>
<dbReference type="InterPro" id="IPR029058">
    <property type="entry name" value="AB_hydrolase_fold"/>
</dbReference>
<evidence type="ECO:0000256" key="1">
    <source>
        <dbReference type="SAM" id="MobiDB-lite"/>
    </source>
</evidence>
<dbReference type="InterPro" id="IPR051218">
    <property type="entry name" value="Sec_MonoDiacylglyc_Lipase"/>
</dbReference>
<proteinExistence type="predicted"/>
<organism evidence="3">
    <name type="scientific">mine drainage metagenome</name>
    <dbReference type="NCBI Taxonomy" id="410659"/>
    <lineage>
        <taxon>unclassified sequences</taxon>
        <taxon>metagenomes</taxon>
        <taxon>ecological metagenomes</taxon>
    </lineage>
</organism>
<dbReference type="SUPFAM" id="SSF53474">
    <property type="entry name" value="alpha/beta-Hydrolases"/>
    <property type="match status" value="1"/>
</dbReference>
<accession>A0A1J5SEQ5</accession>
<gene>
    <name evidence="3" type="ORF">GALL_193430</name>
</gene>
<evidence type="ECO:0000313" key="3">
    <source>
        <dbReference type="EMBL" id="OIQ98685.1"/>
    </source>
</evidence>
<name>A0A1J5SEQ5_9ZZZZ</name>
<feature type="compositionally biased region" description="Basic and acidic residues" evidence="1">
    <location>
        <begin position="40"/>
        <end position="54"/>
    </location>
</feature>
<protein>
    <submittedName>
        <fullName evidence="3">Lipase (Class 3)</fullName>
    </submittedName>
</protein>
<evidence type="ECO:0000259" key="2">
    <source>
        <dbReference type="Pfam" id="PF01764"/>
    </source>
</evidence>
<dbReference type="AlphaFoldDB" id="A0A1J5SEQ5"/>
<feature type="domain" description="Fungal lipase-type" evidence="2">
    <location>
        <begin position="153"/>
        <end position="315"/>
    </location>
</feature>
<dbReference type="PANTHER" id="PTHR45856:SF24">
    <property type="entry name" value="FUNGAL LIPASE-LIKE DOMAIN-CONTAINING PROTEIN"/>
    <property type="match status" value="1"/>
</dbReference>
<sequence length="427" mass="47715">MKRNFQAEPPYTSGDPANKGYKYSEASQFIEFCVELDSQDDRLPSSRSPTHDPDSSNYHQLINPELWNPIPIYDSRKEVAKDVVAFKASGETPYNHGWAKLYREILDRAAKAPPADWTEKGLFDDPRYNGFGPYQTAWLLYEGRNQNAGAYAIAIRGTVFSAKPSVVEDVLFHPVMARQFLNPHVSFASFNGATLHSGFAHATFTLLLDDRYGILRVLHDMHILQNAPLYIVGHSQGASMATLTHAFLHYAMKDAGPSHDPFALSGKNYKLKSYVFAQPKPGNYEYAADFANITQKLDNAIVINNDIDPVPQVPLTMQDLGDLDGDLPGTSWWVRLFRYVAGIGSGLRGAAGRLSEPFVKDADSGYGYFYKYPEYGPIGKDKTGSSWNFTPSGHVILVYGTPDQSSDEFLQHHAWTYRNLIKAQLNP</sequence>
<dbReference type="GO" id="GO:0006629">
    <property type="term" value="P:lipid metabolic process"/>
    <property type="evidence" value="ECO:0007669"/>
    <property type="project" value="InterPro"/>
</dbReference>